<reference evidence="9 10" key="1">
    <citation type="submission" date="2018-03" db="EMBL/GenBank/DDBJ databases">
        <title>Genomic Encyclopedia of Type Strains, Phase III (KMG-III): the genomes of soil and plant-associated and newly described type strains.</title>
        <authorList>
            <person name="Whitman W."/>
        </authorList>
    </citation>
    <scope>NUCLEOTIDE SEQUENCE [LARGE SCALE GENOMIC DNA]</scope>
    <source>
        <strain evidence="9 10">CGMCC 1.9313</strain>
    </source>
</reference>
<evidence type="ECO:0000256" key="4">
    <source>
        <dbReference type="ARBA" id="ARBA00013115"/>
    </source>
</evidence>
<name>A0A2T0UBR0_9SPHI</name>
<dbReference type="Gene3D" id="3.40.50.880">
    <property type="match status" value="1"/>
</dbReference>
<organism evidence="9 10">
    <name type="scientific">Arcticibacter pallidicorallinus</name>
    <dbReference type="NCBI Taxonomy" id="1259464"/>
    <lineage>
        <taxon>Bacteria</taxon>
        <taxon>Pseudomonadati</taxon>
        <taxon>Bacteroidota</taxon>
        <taxon>Sphingobacteriia</taxon>
        <taxon>Sphingobacteriales</taxon>
        <taxon>Sphingobacteriaceae</taxon>
        <taxon>Arcticibacter</taxon>
    </lineage>
</organism>
<keyword evidence="7" id="KW-0378">Hydrolase</keyword>
<dbReference type="OrthoDB" id="9799980at2"/>
<protein>
    <recommendedName>
        <fullName evidence="5">Cyanophycinase</fullName>
        <ecNumber evidence="4">3.4.15.6</ecNumber>
    </recommendedName>
</protein>
<dbReference type="InterPro" id="IPR011811">
    <property type="entry name" value="Peptidase_S51_cyanophycinase"/>
</dbReference>
<dbReference type="PANTHER" id="PTHR36175">
    <property type="entry name" value="CYANOPHYCINASE"/>
    <property type="match status" value="1"/>
</dbReference>
<dbReference type="Pfam" id="PF03575">
    <property type="entry name" value="Peptidase_S51"/>
    <property type="match status" value="1"/>
</dbReference>
<proteinExistence type="inferred from homology"/>
<dbReference type="GO" id="GO:0008241">
    <property type="term" value="F:peptidyl-dipeptidase activity"/>
    <property type="evidence" value="ECO:0007669"/>
    <property type="project" value="UniProtKB-EC"/>
</dbReference>
<dbReference type="SUPFAM" id="SSF52317">
    <property type="entry name" value="Class I glutamine amidotransferase-like"/>
    <property type="match status" value="1"/>
</dbReference>
<dbReference type="RefSeq" id="WP_106290664.1">
    <property type="nucleotide sequence ID" value="NZ_PVTH01000001.1"/>
</dbReference>
<keyword evidence="6" id="KW-0645">Protease</keyword>
<dbReference type="NCBIfam" id="TIGR02069">
    <property type="entry name" value="cyanophycinase"/>
    <property type="match status" value="1"/>
</dbReference>
<accession>A0A2T0UBR0</accession>
<dbReference type="AlphaFoldDB" id="A0A2T0UBR0"/>
<evidence type="ECO:0000256" key="1">
    <source>
        <dbReference type="ARBA" id="ARBA00001092"/>
    </source>
</evidence>
<dbReference type="InterPro" id="IPR005320">
    <property type="entry name" value="Peptidase_S51"/>
</dbReference>
<dbReference type="PANTHER" id="PTHR36175:SF1">
    <property type="entry name" value="CYANOPHYCINASE"/>
    <property type="match status" value="1"/>
</dbReference>
<dbReference type="GO" id="GO:0006508">
    <property type="term" value="P:proteolysis"/>
    <property type="evidence" value="ECO:0007669"/>
    <property type="project" value="UniProtKB-KW"/>
</dbReference>
<evidence type="ECO:0000256" key="5">
    <source>
        <dbReference type="ARBA" id="ARBA00015719"/>
    </source>
</evidence>
<dbReference type="InterPro" id="IPR029062">
    <property type="entry name" value="Class_I_gatase-like"/>
</dbReference>
<comment type="similarity">
    <text evidence="3">Belongs to the peptidase S51 family.</text>
</comment>
<evidence type="ECO:0000256" key="3">
    <source>
        <dbReference type="ARBA" id="ARBA00006534"/>
    </source>
</evidence>
<evidence type="ECO:0000313" key="9">
    <source>
        <dbReference type="EMBL" id="PRY55332.1"/>
    </source>
</evidence>
<comment type="function">
    <text evidence="2">Exopeptidase that catalyzes the hydrolytic cleavage of multi-L-arginyl-poly-L-aspartic acid (cyanophycin; a water-insoluble reserve polymer) into aspartate-arginine dipeptides.</text>
</comment>
<sequence length="291" mass="31664">MRRENNQFSAPVPNGILYLVGGHEDKGDQEQEKAGATQPLEVLKAFIGLIENEDPIVELVTTGSAEGDASFADYKSAFDKLGLSRVGHIHHDIRSEILGDELKNDIVERVSKADAVYFSGGDQLKLTSIYGGTRFLSTLKERYISDRLIVGGTSAGAMALSTPMIYAGNKEVQQIAGGIKVTTGLEFLKDVCIDTHFIDRSRFVRMAQVIASNPACIGMGIEEDTAVIVREGRRAEVVGSGIVILIEGFGISDSNIMDHGSTEKIYIHDLNVSMLSAGCHYKIPRNNPPHW</sequence>
<dbReference type="GO" id="GO:0008236">
    <property type="term" value="F:serine-type peptidase activity"/>
    <property type="evidence" value="ECO:0007669"/>
    <property type="project" value="UniProtKB-KW"/>
</dbReference>
<evidence type="ECO:0000256" key="2">
    <source>
        <dbReference type="ARBA" id="ARBA00002039"/>
    </source>
</evidence>
<dbReference type="CDD" id="cd03145">
    <property type="entry name" value="GAT1_cyanophycinase"/>
    <property type="match status" value="1"/>
</dbReference>
<keyword evidence="10" id="KW-1185">Reference proteome</keyword>
<evidence type="ECO:0000256" key="6">
    <source>
        <dbReference type="ARBA" id="ARBA00022670"/>
    </source>
</evidence>
<evidence type="ECO:0000256" key="7">
    <source>
        <dbReference type="ARBA" id="ARBA00022801"/>
    </source>
</evidence>
<evidence type="ECO:0000313" key="10">
    <source>
        <dbReference type="Proteomes" id="UP000238034"/>
    </source>
</evidence>
<keyword evidence="8" id="KW-0720">Serine protease</keyword>
<dbReference type="EC" id="3.4.15.6" evidence="4"/>
<dbReference type="Proteomes" id="UP000238034">
    <property type="component" value="Unassembled WGS sequence"/>
</dbReference>
<evidence type="ECO:0000256" key="8">
    <source>
        <dbReference type="ARBA" id="ARBA00022825"/>
    </source>
</evidence>
<gene>
    <name evidence="9" type="ORF">B0I27_101301</name>
</gene>
<dbReference type="EMBL" id="PVTH01000001">
    <property type="protein sequence ID" value="PRY55332.1"/>
    <property type="molecule type" value="Genomic_DNA"/>
</dbReference>
<comment type="catalytic activity">
    <reaction evidence="1">
        <text>[L-4-(L-arginin-2-N-yl)aspartate](n) + H2O = [L-4-(L-arginin-2-N-yl)aspartate](n-1) + L-4-(L-arginin-2-N-yl)aspartate</text>
        <dbReference type="Rhea" id="RHEA:12845"/>
        <dbReference type="Rhea" id="RHEA-COMP:13728"/>
        <dbReference type="Rhea" id="RHEA-COMP:13734"/>
        <dbReference type="ChEBI" id="CHEBI:15377"/>
        <dbReference type="ChEBI" id="CHEBI:137986"/>
        <dbReference type="ChEBI" id="CHEBI:137991"/>
        <dbReference type="EC" id="3.4.15.6"/>
    </reaction>
</comment>
<comment type="caution">
    <text evidence="9">The sequence shown here is derived from an EMBL/GenBank/DDBJ whole genome shotgun (WGS) entry which is preliminary data.</text>
</comment>